<keyword evidence="1" id="KW-0175">Coiled coil</keyword>
<gene>
    <name evidence="3" type="primary">LOC111300249</name>
</gene>
<proteinExistence type="predicted"/>
<sequence length="110" mass="13104">MVRMQKQRGNSKYLSNCLKRLRSDMEETSEEQKRIKQGQIQVREKLEAVELECEQLQKEIKLIMHQSLNTQIRLAFMFQILKARKNQEFDKAAKVTVALRKLITRGNRQK</sequence>
<feature type="coiled-coil region" evidence="1">
    <location>
        <begin position="18"/>
        <end position="66"/>
    </location>
</feature>
<evidence type="ECO:0000313" key="2">
    <source>
        <dbReference type="Proteomes" id="UP000515121"/>
    </source>
</evidence>
<protein>
    <submittedName>
        <fullName evidence="3">Uncharacterized protein LOC111300249 isoform X1</fullName>
    </submittedName>
</protein>
<accession>A0A6P5ZFQ7</accession>
<evidence type="ECO:0000256" key="1">
    <source>
        <dbReference type="SAM" id="Coils"/>
    </source>
</evidence>
<dbReference type="PANTHER" id="PTHR48248:SF5">
    <property type="entry name" value="UVR DOMAIN-CONTAINING PROTEIN"/>
    <property type="match status" value="1"/>
</dbReference>
<reference evidence="3" key="1">
    <citation type="submission" date="2025-08" db="UniProtKB">
        <authorList>
            <consortium name="RefSeq"/>
        </authorList>
    </citation>
    <scope>IDENTIFICATION</scope>
    <source>
        <tissue evidence="3">Fruit stalk</tissue>
    </source>
</reference>
<keyword evidence="2" id="KW-1185">Reference proteome</keyword>
<dbReference type="PANTHER" id="PTHR48248">
    <property type="entry name" value="UVR DOMAIN-CONTAINING PROTEIN"/>
    <property type="match status" value="1"/>
</dbReference>
<dbReference type="AlphaFoldDB" id="A0A6P5ZFQ7"/>
<dbReference type="Proteomes" id="UP000515121">
    <property type="component" value="Unplaced"/>
</dbReference>
<evidence type="ECO:0000313" key="3">
    <source>
        <dbReference type="RefSeq" id="XP_022751619.1"/>
    </source>
</evidence>
<dbReference type="OrthoDB" id="993893at2759"/>
<dbReference type="KEGG" id="dzi:111300249"/>
<dbReference type="RefSeq" id="XP_022751619.1">
    <property type="nucleotide sequence ID" value="XM_022895884.1"/>
</dbReference>
<dbReference type="GeneID" id="111300249"/>
<name>A0A6P5ZFQ7_DURZI</name>
<organism evidence="2 3">
    <name type="scientific">Durio zibethinus</name>
    <name type="common">Durian</name>
    <dbReference type="NCBI Taxonomy" id="66656"/>
    <lineage>
        <taxon>Eukaryota</taxon>
        <taxon>Viridiplantae</taxon>
        <taxon>Streptophyta</taxon>
        <taxon>Embryophyta</taxon>
        <taxon>Tracheophyta</taxon>
        <taxon>Spermatophyta</taxon>
        <taxon>Magnoliopsida</taxon>
        <taxon>eudicotyledons</taxon>
        <taxon>Gunneridae</taxon>
        <taxon>Pentapetalae</taxon>
        <taxon>rosids</taxon>
        <taxon>malvids</taxon>
        <taxon>Malvales</taxon>
        <taxon>Malvaceae</taxon>
        <taxon>Helicteroideae</taxon>
        <taxon>Durio</taxon>
    </lineage>
</organism>